<evidence type="ECO:0000256" key="1">
    <source>
        <dbReference type="ARBA" id="ARBA00022729"/>
    </source>
</evidence>
<dbReference type="Gene3D" id="3.40.190.10">
    <property type="entry name" value="Periplasmic binding protein-like II"/>
    <property type="match status" value="2"/>
</dbReference>
<sequence length="319" mass="33861">MAPPQGNETGKTDNDRARDGRTGTGLRISRRSLLAGLTALGAAGAMGTAAGCSRVPEAGKAGEGNLLERLRAQGTVRLGIAGEVPYGYINKQGELTGEAPEIAKVVFKRLGVENVVPVPTEFGSLIPGLRSQQFDVVSAGMYINPERCEQVIFSDPEYVMLDAFIVRKGNPKGLHSYEDIVEKGAKMATGTAYAEIDYAVAAGVDRGDILILPDQVAGLAAVEQGRADVFAGTSLTVRQVAEGSDRAEATEPFQPMVDGEPAIGAGGFAFRPTATVLRDEFNKELHKLKESGELLEIMKPFGFTEDEMTDLTAKELCTP</sequence>
<name>A0A2M8LQ75_9ACTN</name>
<gene>
    <name evidence="4" type="primary">ehuB</name>
    <name evidence="4" type="ORF">CUT44_27695</name>
</gene>
<dbReference type="Proteomes" id="UP000230407">
    <property type="component" value="Unassembled WGS sequence"/>
</dbReference>
<dbReference type="EMBL" id="PGGW01000069">
    <property type="protein sequence ID" value="PJE94092.1"/>
    <property type="molecule type" value="Genomic_DNA"/>
</dbReference>
<dbReference type="AlphaFoldDB" id="A0A2M8LQ75"/>
<feature type="domain" description="Solute-binding protein family 3/N-terminal" evidence="3">
    <location>
        <begin position="75"/>
        <end position="305"/>
    </location>
</feature>
<dbReference type="PANTHER" id="PTHR35936:SF17">
    <property type="entry name" value="ARGININE-BINDING EXTRACELLULAR PROTEIN ARTP"/>
    <property type="match status" value="1"/>
</dbReference>
<dbReference type="GO" id="GO:0051470">
    <property type="term" value="P:ectoine transmembrane transport"/>
    <property type="evidence" value="ECO:0007669"/>
    <property type="project" value="InterPro"/>
</dbReference>
<feature type="compositionally biased region" description="Basic and acidic residues" evidence="2">
    <location>
        <begin position="10"/>
        <end position="21"/>
    </location>
</feature>
<organism evidence="4 5">
    <name type="scientific">Streptomyces carminius</name>
    <dbReference type="NCBI Taxonomy" id="2665496"/>
    <lineage>
        <taxon>Bacteria</taxon>
        <taxon>Bacillati</taxon>
        <taxon>Actinomycetota</taxon>
        <taxon>Actinomycetes</taxon>
        <taxon>Kitasatosporales</taxon>
        <taxon>Streptomycetaceae</taxon>
        <taxon>Streptomyces</taxon>
    </lineage>
</organism>
<protein>
    <submittedName>
        <fullName evidence="4">Ectoine/hydroxyectoine ABC transporter substrate-binding protein EhuB</fullName>
    </submittedName>
</protein>
<proteinExistence type="predicted"/>
<dbReference type="SUPFAM" id="SSF53850">
    <property type="entry name" value="Periplasmic binding protein-like II"/>
    <property type="match status" value="1"/>
</dbReference>
<dbReference type="CDD" id="cd01002">
    <property type="entry name" value="PBP2_Ehub_like"/>
    <property type="match status" value="1"/>
</dbReference>
<dbReference type="Pfam" id="PF00497">
    <property type="entry name" value="SBP_bac_3"/>
    <property type="match status" value="1"/>
</dbReference>
<evidence type="ECO:0000313" key="4">
    <source>
        <dbReference type="EMBL" id="PJE94092.1"/>
    </source>
</evidence>
<keyword evidence="5" id="KW-1185">Reference proteome</keyword>
<dbReference type="PANTHER" id="PTHR35936">
    <property type="entry name" value="MEMBRANE-BOUND LYTIC MUREIN TRANSGLYCOSYLASE F"/>
    <property type="match status" value="1"/>
</dbReference>
<feature type="region of interest" description="Disordered" evidence="2">
    <location>
        <begin position="1"/>
        <end position="25"/>
    </location>
</feature>
<dbReference type="GO" id="GO:0033294">
    <property type="term" value="F:ectoine binding"/>
    <property type="evidence" value="ECO:0007669"/>
    <property type="project" value="InterPro"/>
</dbReference>
<keyword evidence="1" id="KW-0732">Signal</keyword>
<accession>A0A2M8LQ75</accession>
<dbReference type="PROSITE" id="PS51318">
    <property type="entry name" value="TAT"/>
    <property type="match status" value="1"/>
</dbReference>
<evidence type="ECO:0000256" key="2">
    <source>
        <dbReference type="SAM" id="MobiDB-lite"/>
    </source>
</evidence>
<dbReference type="SMART" id="SM00062">
    <property type="entry name" value="PBPb"/>
    <property type="match status" value="1"/>
</dbReference>
<evidence type="ECO:0000313" key="5">
    <source>
        <dbReference type="Proteomes" id="UP000230407"/>
    </source>
</evidence>
<dbReference type="InterPro" id="IPR014337">
    <property type="entry name" value="Ectoine_EhuB"/>
</dbReference>
<dbReference type="NCBIfam" id="TIGR02995">
    <property type="entry name" value="ectoine_ehuB"/>
    <property type="match status" value="1"/>
</dbReference>
<dbReference type="InterPro" id="IPR001638">
    <property type="entry name" value="Solute-binding_3/MltF_N"/>
</dbReference>
<dbReference type="RefSeq" id="WP_100204704.1">
    <property type="nucleotide sequence ID" value="NZ_PGGW01000069.1"/>
</dbReference>
<dbReference type="InterPro" id="IPR006311">
    <property type="entry name" value="TAT_signal"/>
</dbReference>
<reference evidence="4 5" key="1">
    <citation type="submission" date="2017-11" db="EMBL/GenBank/DDBJ databases">
        <title>Streptomyces carmine sp. nov., a novel actinomycete isolated from Sophora alopecuroides in Xinjiang, China.</title>
        <authorList>
            <person name="Wang Y."/>
            <person name="Luo X."/>
            <person name="Wan C."/>
            <person name="Zhang L."/>
        </authorList>
    </citation>
    <scope>NUCLEOTIDE SEQUENCE [LARGE SCALE GENOMIC DNA]</scope>
    <source>
        <strain evidence="4 5">TRM SA0054</strain>
    </source>
</reference>
<comment type="caution">
    <text evidence="4">The sequence shown here is derived from an EMBL/GenBank/DDBJ whole genome shotgun (WGS) entry which is preliminary data.</text>
</comment>
<evidence type="ECO:0000259" key="3">
    <source>
        <dbReference type="SMART" id="SM00062"/>
    </source>
</evidence>